<dbReference type="AlphaFoldDB" id="A0AAP2HMG5"/>
<protein>
    <submittedName>
        <fullName evidence="1">Uncharacterized protein</fullName>
    </submittedName>
</protein>
<comment type="caution">
    <text evidence="1">The sequence shown here is derived from an EMBL/GenBank/DDBJ whole genome shotgun (WGS) entry which is preliminary data.</text>
</comment>
<gene>
    <name evidence="1" type="ORF">KTE52_21395</name>
</gene>
<dbReference type="EMBL" id="JAHPMX010000012">
    <property type="protein sequence ID" value="MBU9358895.1"/>
    <property type="molecule type" value="Genomic_DNA"/>
</dbReference>
<reference evidence="1" key="1">
    <citation type="submission" date="2021-06" db="EMBL/GenBank/DDBJ databases">
        <title>A collection of bacterial strains from the Burkholderia cepacia Research Laboratory and Repository.</title>
        <authorList>
            <person name="Lipuma J."/>
            <person name="Spilker T."/>
        </authorList>
    </citation>
    <scope>NUCLEOTIDE SEQUENCE</scope>
    <source>
        <strain evidence="1">AU37435</strain>
    </source>
</reference>
<organism evidence="1 2">
    <name type="scientific">Burkholderia multivorans</name>
    <dbReference type="NCBI Taxonomy" id="87883"/>
    <lineage>
        <taxon>Bacteria</taxon>
        <taxon>Pseudomonadati</taxon>
        <taxon>Pseudomonadota</taxon>
        <taxon>Betaproteobacteria</taxon>
        <taxon>Burkholderiales</taxon>
        <taxon>Burkholderiaceae</taxon>
        <taxon>Burkholderia</taxon>
        <taxon>Burkholderia cepacia complex</taxon>
    </lineage>
</organism>
<dbReference type="RefSeq" id="WP_105825014.1">
    <property type="nucleotide sequence ID" value="NZ_CADFDA010000001.1"/>
</dbReference>
<evidence type="ECO:0000313" key="2">
    <source>
        <dbReference type="Proteomes" id="UP001196915"/>
    </source>
</evidence>
<dbReference type="Proteomes" id="UP001196915">
    <property type="component" value="Unassembled WGS sequence"/>
</dbReference>
<accession>A0AAP2HMG5</accession>
<evidence type="ECO:0000313" key="1">
    <source>
        <dbReference type="EMBL" id="MBU9358895.1"/>
    </source>
</evidence>
<name>A0AAP2HMG5_9BURK</name>
<sequence length="66" mass="7661">MERKSIGRFSAEQIEQARQQYAAMPKRAIPDMRSAMATPEGRQQIEKSIERVIRAHKHALTILKDR</sequence>
<proteinExistence type="predicted"/>